<keyword evidence="3" id="KW-1185">Reference proteome</keyword>
<gene>
    <name evidence="2" type="ORF">K470DRAFT_268037</name>
</gene>
<feature type="region of interest" description="Disordered" evidence="1">
    <location>
        <begin position="200"/>
        <end position="255"/>
    </location>
</feature>
<feature type="compositionally biased region" description="Polar residues" evidence="1">
    <location>
        <begin position="130"/>
        <end position="149"/>
    </location>
</feature>
<feature type="compositionally biased region" description="Low complexity" evidence="1">
    <location>
        <begin position="61"/>
        <end position="70"/>
    </location>
</feature>
<reference evidence="2" key="1">
    <citation type="journal article" date="2020" name="Stud. Mycol.">
        <title>101 Dothideomycetes genomes: a test case for predicting lifestyles and emergence of pathogens.</title>
        <authorList>
            <person name="Haridas S."/>
            <person name="Albert R."/>
            <person name="Binder M."/>
            <person name="Bloem J."/>
            <person name="Labutti K."/>
            <person name="Salamov A."/>
            <person name="Andreopoulos B."/>
            <person name="Baker S."/>
            <person name="Barry K."/>
            <person name="Bills G."/>
            <person name="Bluhm B."/>
            <person name="Cannon C."/>
            <person name="Castanera R."/>
            <person name="Culley D."/>
            <person name="Daum C."/>
            <person name="Ezra D."/>
            <person name="Gonzalez J."/>
            <person name="Henrissat B."/>
            <person name="Kuo A."/>
            <person name="Liang C."/>
            <person name="Lipzen A."/>
            <person name="Lutzoni F."/>
            <person name="Magnuson J."/>
            <person name="Mondo S."/>
            <person name="Nolan M."/>
            <person name="Ohm R."/>
            <person name="Pangilinan J."/>
            <person name="Park H.-J."/>
            <person name="Ramirez L."/>
            <person name="Alfaro M."/>
            <person name="Sun H."/>
            <person name="Tritt A."/>
            <person name="Yoshinaga Y."/>
            <person name="Zwiers L.-H."/>
            <person name="Turgeon B."/>
            <person name="Goodwin S."/>
            <person name="Spatafora J."/>
            <person name="Crous P."/>
            <person name="Grigoriev I."/>
        </authorList>
    </citation>
    <scope>NUCLEOTIDE SEQUENCE</scope>
    <source>
        <strain evidence="2">CBS 480.64</strain>
    </source>
</reference>
<dbReference type="Proteomes" id="UP000799421">
    <property type="component" value="Unassembled WGS sequence"/>
</dbReference>
<feature type="compositionally biased region" description="Polar residues" evidence="1">
    <location>
        <begin position="1"/>
        <end position="13"/>
    </location>
</feature>
<evidence type="ECO:0000313" key="3">
    <source>
        <dbReference type="Proteomes" id="UP000799421"/>
    </source>
</evidence>
<sequence>MAEDPTNNINSPQRNRRASIASETLANLFGRPRDTNNSPPSQMSSGPISQATADAQRRRLSLSILGLSGSPTSPVAPLRGLRNDSISGGSIDETAVDEDGSGPAPNAPFGSLGRRMSFGARALRDVHNGTAASSLPTATAKTNMKSSWGSHGRPGRGLSNDYRNSTFPSRPWSWDTVQLLTLNTGSADFWAENVRNRTERNASVSSASAFQSFHSRAKSISTMEPPARELPPPSKLDRKPDPYQERMLRGELSWD</sequence>
<organism evidence="2 3">
    <name type="scientific">Piedraia hortae CBS 480.64</name>
    <dbReference type="NCBI Taxonomy" id="1314780"/>
    <lineage>
        <taxon>Eukaryota</taxon>
        <taxon>Fungi</taxon>
        <taxon>Dikarya</taxon>
        <taxon>Ascomycota</taxon>
        <taxon>Pezizomycotina</taxon>
        <taxon>Dothideomycetes</taxon>
        <taxon>Dothideomycetidae</taxon>
        <taxon>Capnodiales</taxon>
        <taxon>Piedraiaceae</taxon>
        <taxon>Piedraia</taxon>
    </lineage>
</organism>
<feature type="compositionally biased region" description="Basic and acidic residues" evidence="1">
    <location>
        <begin position="235"/>
        <end position="249"/>
    </location>
</feature>
<feature type="compositionally biased region" description="Low complexity" evidence="1">
    <location>
        <begin position="202"/>
        <end position="214"/>
    </location>
</feature>
<evidence type="ECO:0000313" key="2">
    <source>
        <dbReference type="EMBL" id="KAF2863617.1"/>
    </source>
</evidence>
<protein>
    <submittedName>
        <fullName evidence="2">Uncharacterized protein</fullName>
    </submittedName>
</protein>
<proteinExistence type="predicted"/>
<dbReference type="OrthoDB" id="5384020at2759"/>
<accession>A0A6A7C8Q0</accession>
<dbReference type="AlphaFoldDB" id="A0A6A7C8Q0"/>
<dbReference type="EMBL" id="MU005960">
    <property type="protein sequence ID" value="KAF2863617.1"/>
    <property type="molecule type" value="Genomic_DNA"/>
</dbReference>
<feature type="region of interest" description="Disordered" evidence="1">
    <location>
        <begin position="1"/>
        <end position="113"/>
    </location>
</feature>
<name>A0A6A7C8Q0_9PEZI</name>
<evidence type="ECO:0000256" key="1">
    <source>
        <dbReference type="SAM" id="MobiDB-lite"/>
    </source>
</evidence>
<feature type="region of interest" description="Disordered" evidence="1">
    <location>
        <begin position="129"/>
        <end position="162"/>
    </location>
</feature>
<feature type="compositionally biased region" description="Polar residues" evidence="1">
    <location>
        <begin position="35"/>
        <end position="53"/>
    </location>
</feature>